<proteinExistence type="predicted"/>
<evidence type="ECO:0000313" key="2">
    <source>
        <dbReference type="EMBL" id="RVX69335.1"/>
    </source>
</evidence>
<dbReference type="InterPro" id="IPR032710">
    <property type="entry name" value="NTF2-like_dom_sf"/>
</dbReference>
<evidence type="ECO:0000259" key="1">
    <source>
        <dbReference type="Pfam" id="PF13577"/>
    </source>
</evidence>
<reference evidence="2 3" key="1">
    <citation type="submission" date="2017-03" db="EMBL/GenBank/DDBJ databases">
        <title>Genomes of endolithic fungi from Antarctica.</title>
        <authorList>
            <person name="Coleine C."/>
            <person name="Masonjones S."/>
            <person name="Stajich J.E."/>
        </authorList>
    </citation>
    <scope>NUCLEOTIDE SEQUENCE [LARGE SCALE GENOMIC DNA]</scope>
    <source>
        <strain evidence="2 3">CCFEE 6314</strain>
    </source>
</reference>
<feature type="domain" description="SnoaL-like" evidence="1">
    <location>
        <begin position="7"/>
        <end position="120"/>
    </location>
</feature>
<comment type="caution">
    <text evidence="2">The sequence shown here is derived from an EMBL/GenBank/DDBJ whole genome shotgun (WGS) entry which is preliminary data.</text>
</comment>
<dbReference type="Proteomes" id="UP000288859">
    <property type="component" value="Unassembled WGS sequence"/>
</dbReference>
<dbReference type="EMBL" id="NAJM01000030">
    <property type="protein sequence ID" value="RVX69335.1"/>
    <property type="molecule type" value="Genomic_DNA"/>
</dbReference>
<dbReference type="SUPFAM" id="SSF54427">
    <property type="entry name" value="NTF2-like"/>
    <property type="match status" value="1"/>
</dbReference>
<evidence type="ECO:0000313" key="3">
    <source>
        <dbReference type="Proteomes" id="UP000288859"/>
    </source>
</evidence>
<organism evidence="2 3">
    <name type="scientific">Exophiala mesophila</name>
    <name type="common">Black yeast-like fungus</name>
    <dbReference type="NCBI Taxonomy" id="212818"/>
    <lineage>
        <taxon>Eukaryota</taxon>
        <taxon>Fungi</taxon>
        <taxon>Dikarya</taxon>
        <taxon>Ascomycota</taxon>
        <taxon>Pezizomycotina</taxon>
        <taxon>Eurotiomycetes</taxon>
        <taxon>Chaetothyriomycetidae</taxon>
        <taxon>Chaetothyriales</taxon>
        <taxon>Herpotrichiellaceae</taxon>
        <taxon>Exophiala</taxon>
    </lineage>
</organism>
<protein>
    <recommendedName>
        <fullName evidence="1">SnoaL-like domain-containing protein</fullName>
    </recommendedName>
</protein>
<gene>
    <name evidence="2" type="ORF">B0A52_06930</name>
</gene>
<dbReference type="AlphaFoldDB" id="A0A438N0S8"/>
<dbReference type="OrthoDB" id="3724021at2759"/>
<sequence>MEPAQTLADAEIRAVLIRERFCRDSSQWKKMRDCYHPNASLTLIDISWYKGDVDGFIQGSKDMAAAGVTGLHTLQPVDIVINGSKAFAVSVGTISVRFQHNSAEYNLVSTCRFLSRLQVAQVDDGSSELEWRMLSIQMVYLQDMISPVVPESISCLSEFKQDISTRRSSYGLLTWVMESKGKIINDKLPGADDDEQVEKIMALNEAWVSS</sequence>
<dbReference type="Gene3D" id="3.10.450.50">
    <property type="match status" value="1"/>
</dbReference>
<dbReference type="InterPro" id="IPR037401">
    <property type="entry name" value="SnoaL-like"/>
</dbReference>
<accession>A0A438N0S8</accession>
<name>A0A438N0S8_EXOME</name>
<dbReference type="Pfam" id="PF13577">
    <property type="entry name" value="SnoaL_4"/>
    <property type="match status" value="1"/>
</dbReference>